<dbReference type="InterPro" id="IPR051201">
    <property type="entry name" value="Chloro_Bact_Ser_Proteases"/>
</dbReference>
<evidence type="ECO:0000256" key="1">
    <source>
        <dbReference type="ARBA" id="ARBA00010541"/>
    </source>
</evidence>
<evidence type="ECO:0000256" key="3">
    <source>
        <dbReference type="ARBA" id="ARBA00022801"/>
    </source>
</evidence>
<dbReference type="Pfam" id="PF13180">
    <property type="entry name" value="PDZ_2"/>
    <property type="match status" value="1"/>
</dbReference>
<dbReference type="Proteomes" id="UP000535890">
    <property type="component" value="Unassembled WGS sequence"/>
</dbReference>
<evidence type="ECO:0000256" key="5">
    <source>
        <dbReference type="SAM" id="Phobius"/>
    </source>
</evidence>
<dbReference type="SUPFAM" id="SSF50494">
    <property type="entry name" value="Trypsin-like serine proteases"/>
    <property type="match status" value="1"/>
</dbReference>
<dbReference type="RefSeq" id="WP_179796309.1">
    <property type="nucleotide sequence ID" value="NZ_BAABHP010000019.1"/>
</dbReference>
<evidence type="ECO:0000256" key="4">
    <source>
        <dbReference type="SAM" id="MobiDB-lite"/>
    </source>
</evidence>
<comment type="caution">
    <text evidence="7">The sequence shown here is derived from an EMBL/GenBank/DDBJ whole genome shotgun (WGS) entry which is preliminary data.</text>
</comment>
<proteinExistence type="inferred from homology"/>
<feature type="transmembrane region" description="Helical" evidence="5">
    <location>
        <begin position="104"/>
        <end position="126"/>
    </location>
</feature>
<protein>
    <submittedName>
        <fullName evidence="7">Putative serine protease PepD</fullName>
        <ecNumber evidence="7">3.4.21.-</ecNumber>
    </submittedName>
</protein>
<feature type="region of interest" description="Disordered" evidence="4">
    <location>
        <begin position="128"/>
        <end position="149"/>
    </location>
</feature>
<dbReference type="PROSITE" id="PS50106">
    <property type="entry name" value="PDZ"/>
    <property type="match status" value="1"/>
</dbReference>
<name>A0A7Y9E0Z1_9PSEU</name>
<feature type="domain" description="PDZ" evidence="6">
    <location>
        <begin position="398"/>
        <end position="471"/>
    </location>
</feature>
<dbReference type="InterPro" id="IPR009003">
    <property type="entry name" value="Peptidase_S1_PA"/>
</dbReference>
<evidence type="ECO:0000259" key="6">
    <source>
        <dbReference type="PROSITE" id="PS50106"/>
    </source>
</evidence>
<feature type="compositionally biased region" description="Low complexity" evidence="4">
    <location>
        <begin position="59"/>
        <end position="75"/>
    </location>
</feature>
<evidence type="ECO:0000313" key="7">
    <source>
        <dbReference type="EMBL" id="NYD38930.1"/>
    </source>
</evidence>
<dbReference type="PANTHER" id="PTHR43343:SF3">
    <property type="entry name" value="PROTEASE DO-LIKE 8, CHLOROPLASTIC"/>
    <property type="match status" value="1"/>
</dbReference>
<keyword evidence="8" id="KW-1185">Reference proteome</keyword>
<keyword evidence="5" id="KW-0472">Membrane</keyword>
<dbReference type="Pfam" id="PF13365">
    <property type="entry name" value="Trypsin_2"/>
    <property type="match status" value="1"/>
</dbReference>
<keyword evidence="5" id="KW-0812">Transmembrane</keyword>
<dbReference type="Gene3D" id="2.30.42.10">
    <property type="match status" value="1"/>
</dbReference>
<accession>A0A7Y9E0Z1</accession>
<keyword evidence="2 7" id="KW-0645">Protease</keyword>
<dbReference type="SMART" id="SM00228">
    <property type="entry name" value="PDZ"/>
    <property type="match status" value="1"/>
</dbReference>
<comment type="similarity">
    <text evidence="1">Belongs to the peptidase S1C family.</text>
</comment>
<reference evidence="7 8" key="1">
    <citation type="submission" date="2020-07" db="EMBL/GenBank/DDBJ databases">
        <title>Sequencing the genomes of 1000 actinobacteria strains.</title>
        <authorList>
            <person name="Klenk H.-P."/>
        </authorList>
    </citation>
    <scope>NUCLEOTIDE SEQUENCE [LARGE SCALE GENOMIC DNA]</scope>
    <source>
        <strain evidence="7 8">DSM 45772</strain>
    </source>
</reference>
<dbReference type="EMBL" id="JACCBN010000001">
    <property type="protein sequence ID" value="NYD38930.1"/>
    <property type="molecule type" value="Genomic_DNA"/>
</dbReference>
<evidence type="ECO:0000256" key="2">
    <source>
        <dbReference type="ARBA" id="ARBA00022670"/>
    </source>
</evidence>
<dbReference type="PRINTS" id="PR00834">
    <property type="entry name" value="PROTEASES2C"/>
</dbReference>
<dbReference type="Gene3D" id="2.40.10.10">
    <property type="entry name" value="Trypsin-like serine proteases"/>
    <property type="match status" value="2"/>
</dbReference>
<keyword evidence="5" id="KW-1133">Transmembrane helix</keyword>
<dbReference type="GO" id="GO:0006508">
    <property type="term" value="P:proteolysis"/>
    <property type="evidence" value="ECO:0007669"/>
    <property type="project" value="UniProtKB-KW"/>
</dbReference>
<keyword evidence="3 7" id="KW-0378">Hydrolase</keyword>
<dbReference type="EC" id="3.4.21.-" evidence="7"/>
<dbReference type="AlphaFoldDB" id="A0A7Y9E0Z1"/>
<dbReference type="InterPro" id="IPR036034">
    <property type="entry name" value="PDZ_sf"/>
</dbReference>
<feature type="compositionally biased region" description="Polar residues" evidence="4">
    <location>
        <begin position="40"/>
        <end position="58"/>
    </location>
</feature>
<dbReference type="InterPro" id="IPR043504">
    <property type="entry name" value="Peptidase_S1_PA_chymotrypsin"/>
</dbReference>
<gene>
    <name evidence="7" type="ORF">BJ983_005032</name>
</gene>
<dbReference type="InterPro" id="IPR001478">
    <property type="entry name" value="PDZ"/>
</dbReference>
<dbReference type="GO" id="GO:0004252">
    <property type="term" value="F:serine-type endopeptidase activity"/>
    <property type="evidence" value="ECO:0007669"/>
    <property type="project" value="InterPro"/>
</dbReference>
<dbReference type="InterPro" id="IPR001940">
    <property type="entry name" value="Peptidase_S1C"/>
</dbReference>
<organism evidence="7 8">
    <name type="scientific">Actinomycetospora corticicola</name>
    <dbReference type="NCBI Taxonomy" id="663602"/>
    <lineage>
        <taxon>Bacteria</taxon>
        <taxon>Bacillati</taxon>
        <taxon>Actinomycetota</taxon>
        <taxon>Actinomycetes</taxon>
        <taxon>Pseudonocardiales</taxon>
        <taxon>Pseudonocardiaceae</taxon>
        <taxon>Actinomycetospora</taxon>
    </lineage>
</organism>
<sequence length="489" mass="47367">MTDQDPFARPPQSGEPAHAAGPVPRDGSTTPGGVRYDDTQGGTATMPRNDQQPTGAWNQPTGQHWQPGQPGQPGTPAGPPPPTSPWSGDGGGGDGGGRRRRSPLVLAAAALAALLVAGGVGGAVGYEAASSGGGSSVLSGISDSSSSSAAPAAAGSVEAVAQKVLPSVVQLRGASGEGSGIIISPDGLILTNAHVLEAGRAQQQSQGGLGGLGGLLGGGQEQQQQQQSAPQLQAVFQNGATAQVQVVGTDSSADLAVVKAVGVSNLTPVEIGSSSSLQVGQGVVAVGSPLGLSGTVTSGIVSALNRPVVAGGEGSNQSTVTDAIQTDAAINPGNSGGVLADMQGRVVGITSSIATLGGSSGSGQQSGSIGLGFAIPIDQAKRIGDELAQQGFATQAVLGVQVASGQQGATTEGAQIGPVTPGGAAANAGIVQGDVVTKLNDRVIDDGDALVAAVRAQNPGAQVTLTVQSGNAAPRQVQVTLGSERAPSS</sequence>
<dbReference type="SUPFAM" id="SSF50156">
    <property type="entry name" value="PDZ domain-like"/>
    <property type="match status" value="1"/>
</dbReference>
<dbReference type="PANTHER" id="PTHR43343">
    <property type="entry name" value="PEPTIDASE S12"/>
    <property type="match status" value="1"/>
</dbReference>
<evidence type="ECO:0000313" key="8">
    <source>
        <dbReference type="Proteomes" id="UP000535890"/>
    </source>
</evidence>
<feature type="region of interest" description="Disordered" evidence="4">
    <location>
        <begin position="1"/>
        <end position="100"/>
    </location>
</feature>